<dbReference type="GO" id="GO:0030288">
    <property type="term" value="C:outer membrane-bounded periplasmic space"/>
    <property type="evidence" value="ECO:0007669"/>
    <property type="project" value="TreeGrafter"/>
</dbReference>
<dbReference type="SMART" id="SM00245">
    <property type="entry name" value="TSPc"/>
    <property type="match status" value="1"/>
</dbReference>
<dbReference type="GO" id="GO:0004175">
    <property type="term" value="F:endopeptidase activity"/>
    <property type="evidence" value="ECO:0007669"/>
    <property type="project" value="TreeGrafter"/>
</dbReference>
<keyword evidence="3 5" id="KW-0378">Hydrolase</keyword>
<dbReference type="AlphaFoldDB" id="A0A7Y3W5N9"/>
<dbReference type="InterPro" id="IPR029045">
    <property type="entry name" value="ClpP/crotonase-like_dom_sf"/>
</dbReference>
<comment type="caution">
    <text evidence="8">The sequence shown here is derived from an EMBL/GenBank/DDBJ whole genome shotgun (WGS) entry which is preliminary data.</text>
</comment>
<dbReference type="GO" id="GO:0007165">
    <property type="term" value="P:signal transduction"/>
    <property type="evidence" value="ECO:0007669"/>
    <property type="project" value="TreeGrafter"/>
</dbReference>
<evidence type="ECO:0000256" key="4">
    <source>
        <dbReference type="ARBA" id="ARBA00022825"/>
    </source>
</evidence>
<dbReference type="InterPro" id="IPR001478">
    <property type="entry name" value="PDZ"/>
</dbReference>
<dbReference type="SUPFAM" id="SSF52096">
    <property type="entry name" value="ClpP/crotonase"/>
    <property type="match status" value="1"/>
</dbReference>
<keyword evidence="4 5" id="KW-0720">Serine protease</keyword>
<dbReference type="GO" id="GO:0008236">
    <property type="term" value="F:serine-type peptidase activity"/>
    <property type="evidence" value="ECO:0007669"/>
    <property type="project" value="UniProtKB-KW"/>
</dbReference>
<dbReference type="Gene3D" id="2.30.42.10">
    <property type="match status" value="1"/>
</dbReference>
<comment type="similarity">
    <text evidence="1 5">Belongs to the peptidase S41A family.</text>
</comment>
<dbReference type="PANTHER" id="PTHR32060:SF30">
    <property type="entry name" value="CARBOXY-TERMINAL PROCESSING PROTEASE CTPA"/>
    <property type="match status" value="1"/>
</dbReference>
<sequence>MLGGAITAGLLTAGFAKSAFDAETFRQLDLFGEAFETVHRNYVEEPDDKDLMEGAIDGMLGSLDPHSSYLPPRDLTRMQEQTRGEFGGLGIQITQEREGVGRGLVKVISPIDDTPAARAGIEPGDLIFEIDGESIFGKSLDEAMTLMKGEPGTKVTIRVAREGVSEPLTFELTRAIIEVNPVRARLERDRFAYVRLASFTAKTESKMLEALKDLEKEAGGIDGVVLDLRSNPGGLLDQAVAVSDAFLDGGEIVSTRGRRQKDSMRELGKKGDVLNGKPIIVLVNGGSASASEIVAGALQDRNRGLVLGTKTFGKGSVQTILPLNRGDSGALRLTTARYYTPSGRSIQAMGIVPDIVMPITRPGQEEPSKRRSEADLDGALDVNEAEEEATTSTSDSSSVQEILMEGQEALREKEREEENATALFIEPVECPTEEDCQLEKALDLLADRSEFGQLLADAGAIQR</sequence>
<evidence type="ECO:0000256" key="1">
    <source>
        <dbReference type="ARBA" id="ARBA00009179"/>
    </source>
</evidence>
<dbReference type="SUPFAM" id="SSF50156">
    <property type="entry name" value="PDZ domain-like"/>
    <property type="match status" value="1"/>
</dbReference>
<organism evidence="8 9">
    <name type="scientific">Parvularcula mediterranea</name>
    <dbReference type="NCBI Taxonomy" id="2732508"/>
    <lineage>
        <taxon>Bacteria</taxon>
        <taxon>Pseudomonadati</taxon>
        <taxon>Pseudomonadota</taxon>
        <taxon>Alphaproteobacteria</taxon>
        <taxon>Parvularculales</taxon>
        <taxon>Parvularculaceae</taxon>
        <taxon>Parvularcula</taxon>
    </lineage>
</organism>
<name>A0A7Y3W5N9_9PROT</name>
<dbReference type="InterPro" id="IPR055210">
    <property type="entry name" value="CtpA/B_N"/>
</dbReference>
<dbReference type="InterPro" id="IPR036034">
    <property type="entry name" value="PDZ_sf"/>
</dbReference>
<dbReference type="InterPro" id="IPR004447">
    <property type="entry name" value="Peptidase_S41A"/>
</dbReference>
<dbReference type="CDD" id="cd06782">
    <property type="entry name" value="cpPDZ_CPP-like"/>
    <property type="match status" value="1"/>
</dbReference>
<keyword evidence="9" id="KW-1185">Reference proteome</keyword>
<evidence type="ECO:0000259" key="7">
    <source>
        <dbReference type="PROSITE" id="PS50106"/>
    </source>
</evidence>
<evidence type="ECO:0000256" key="3">
    <source>
        <dbReference type="ARBA" id="ARBA00022801"/>
    </source>
</evidence>
<evidence type="ECO:0000256" key="6">
    <source>
        <dbReference type="SAM" id="MobiDB-lite"/>
    </source>
</evidence>
<dbReference type="PANTHER" id="PTHR32060">
    <property type="entry name" value="TAIL-SPECIFIC PROTEASE"/>
    <property type="match status" value="1"/>
</dbReference>
<dbReference type="Proteomes" id="UP000536835">
    <property type="component" value="Unassembled WGS sequence"/>
</dbReference>
<dbReference type="CDD" id="cd07560">
    <property type="entry name" value="Peptidase_S41_CPP"/>
    <property type="match status" value="1"/>
</dbReference>
<evidence type="ECO:0000256" key="5">
    <source>
        <dbReference type="RuleBase" id="RU004404"/>
    </source>
</evidence>
<evidence type="ECO:0000256" key="2">
    <source>
        <dbReference type="ARBA" id="ARBA00022670"/>
    </source>
</evidence>
<gene>
    <name evidence="8" type="ORF">HK107_09105</name>
</gene>
<dbReference type="PROSITE" id="PS50106">
    <property type="entry name" value="PDZ"/>
    <property type="match status" value="1"/>
</dbReference>
<dbReference type="SMART" id="SM00228">
    <property type="entry name" value="PDZ"/>
    <property type="match status" value="1"/>
</dbReference>
<dbReference type="InterPro" id="IPR041489">
    <property type="entry name" value="PDZ_6"/>
</dbReference>
<dbReference type="NCBIfam" id="TIGR00225">
    <property type="entry name" value="prc"/>
    <property type="match status" value="1"/>
</dbReference>
<dbReference type="Gene3D" id="3.30.750.44">
    <property type="match status" value="1"/>
</dbReference>
<dbReference type="GO" id="GO:0006508">
    <property type="term" value="P:proteolysis"/>
    <property type="evidence" value="ECO:0007669"/>
    <property type="project" value="UniProtKB-KW"/>
</dbReference>
<accession>A0A7Y3W5N9</accession>
<keyword evidence="2 5" id="KW-0645">Protease</keyword>
<protein>
    <submittedName>
        <fullName evidence="8">S41 family peptidase</fullName>
    </submittedName>
</protein>
<proteinExistence type="inferred from homology"/>
<dbReference type="EMBL" id="JABFCX010000003">
    <property type="protein sequence ID" value="NNU16476.1"/>
    <property type="molecule type" value="Genomic_DNA"/>
</dbReference>
<dbReference type="Pfam" id="PF22694">
    <property type="entry name" value="CtpB_N-like"/>
    <property type="match status" value="1"/>
</dbReference>
<dbReference type="FunFam" id="2.30.42.10:FF:000063">
    <property type="entry name" value="Peptidase, S41 family"/>
    <property type="match status" value="1"/>
</dbReference>
<feature type="compositionally biased region" description="Basic and acidic residues" evidence="6">
    <location>
        <begin position="363"/>
        <end position="374"/>
    </location>
</feature>
<reference evidence="8 9" key="1">
    <citation type="submission" date="2020-05" db="EMBL/GenBank/DDBJ databases">
        <title>Parvularcula mediterraneae sp. nov., isolated from polypropylene straw from shallow seawater of the seashore of Laganas in Zakynthos island, Greece.</title>
        <authorList>
            <person name="Szabo I."/>
            <person name="Al-Omari J."/>
            <person name="Rado J."/>
            <person name="Szerdahelyi G.S."/>
        </authorList>
    </citation>
    <scope>NUCLEOTIDE SEQUENCE [LARGE SCALE GENOMIC DNA]</scope>
    <source>
        <strain evidence="8 9">ZS-1/3</strain>
    </source>
</reference>
<feature type="domain" description="PDZ" evidence="7">
    <location>
        <begin position="75"/>
        <end position="148"/>
    </location>
</feature>
<dbReference type="InterPro" id="IPR005151">
    <property type="entry name" value="Tail-specific_protease"/>
</dbReference>
<evidence type="ECO:0000313" key="8">
    <source>
        <dbReference type="EMBL" id="NNU16476.1"/>
    </source>
</evidence>
<dbReference type="Pfam" id="PF17820">
    <property type="entry name" value="PDZ_6"/>
    <property type="match status" value="1"/>
</dbReference>
<dbReference type="Pfam" id="PF03572">
    <property type="entry name" value="Peptidase_S41"/>
    <property type="match status" value="1"/>
</dbReference>
<evidence type="ECO:0000313" key="9">
    <source>
        <dbReference type="Proteomes" id="UP000536835"/>
    </source>
</evidence>
<dbReference type="Gene3D" id="3.90.226.10">
    <property type="entry name" value="2-enoyl-CoA Hydratase, Chain A, domain 1"/>
    <property type="match status" value="1"/>
</dbReference>
<feature type="region of interest" description="Disordered" evidence="6">
    <location>
        <begin position="358"/>
        <end position="377"/>
    </location>
</feature>